<sequence>MLNSILEQIWVCKLHQNRFKESKNLSLSKQTQLHKNEYAISAPIWIVKLIYGDKWCVNLLKIGCYGTFL</sequence>
<name>A0A5E9PEE2_9GAMM</name>
<gene>
    <name evidence="1" type="ORF">E2R16_13935</name>
</gene>
<protein>
    <submittedName>
        <fullName evidence="1">Uncharacterized protein</fullName>
    </submittedName>
</protein>
<reference evidence="1 2" key="1">
    <citation type="submission" date="2019-03" db="EMBL/GenBank/DDBJ databases">
        <title>Draft genome sequence of an environmental Acinetobacter seifertii from Brazil.</title>
        <authorList>
            <person name="Furlan J.P.R."/>
            <person name="Stehling E.G."/>
        </authorList>
    </citation>
    <scope>NUCLEOTIDE SEQUENCE [LARGE SCALE GENOMIC DNA]</scope>
    <source>
        <strain evidence="1 2">SAb133</strain>
    </source>
</reference>
<organism evidence="1 2">
    <name type="scientific">Acinetobacter seifertii</name>
    <dbReference type="NCBI Taxonomy" id="1530123"/>
    <lineage>
        <taxon>Bacteria</taxon>
        <taxon>Pseudomonadati</taxon>
        <taxon>Pseudomonadota</taxon>
        <taxon>Gammaproteobacteria</taxon>
        <taxon>Moraxellales</taxon>
        <taxon>Moraxellaceae</taxon>
        <taxon>Acinetobacter</taxon>
        <taxon>Acinetobacter calcoaceticus/baumannii complex</taxon>
    </lineage>
</organism>
<dbReference type="EMBL" id="SNSA01000007">
    <property type="protein sequence ID" value="TEU26203.1"/>
    <property type="molecule type" value="Genomic_DNA"/>
</dbReference>
<dbReference type="AlphaFoldDB" id="A0A5E9PEE2"/>
<accession>A0A5E9PEE2</accession>
<comment type="caution">
    <text evidence="1">The sequence shown here is derived from an EMBL/GenBank/DDBJ whole genome shotgun (WGS) entry which is preliminary data.</text>
</comment>
<evidence type="ECO:0000313" key="2">
    <source>
        <dbReference type="Proteomes" id="UP000297445"/>
    </source>
</evidence>
<evidence type="ECO:0000313" key="1">
    <source>
        <dbReference type="EMBL" id="TEU26203.1"/>
    </source>
</evidence>
<proteinExistence type="predicted"/>
<dbReference type="Proteomes" id="UP000297445">
    <property type="component" value="Unassembled WGS sequence"/>
</dbReference>